<organism evidence="2 3">
    <name type="scientific">Kangiella sediminilitoris</name>
    <dbReference type="NCBI Taxonomy" id="1144748"/>
    <lineage>
        <taxon>Bacteria</taxon>
        <taxon>Pseudomonadati</taxon>
        <taxon>Pseudomonadota</taxon>
        <taxon>Gammaproteobacteria</taxon>
        <taxon>Kangiellales</taxon>
        <taxon>Kangiellaceae</taxon>
        <taxon>Kangiella</taxon>
    </lineage>
</organism>
<keyword evidence="3" id="KW-1185">Reference proteome</keyword>
<dbReference type="Proteomes" id="UP000094147">
    <property type="component" value="Chromosome"/>
</dbReference>
<proteinExistence type="predicted"/>
<gene>
    <name evidence="2" type="ORF">KS2013_1614</name>
</gene>
<dbReference type="AlphaFoldDB" id="A0A1B3BBZ2"/>
<protein>
    <recommendedName>
        <fullName evidence="4">Bacterial Pleckstrin homology domain-containing protein</fullName>
    </recommendedName>
</protein>
<dbReference type="KEGG" id="ksd:KS2013_1614"/>
<keyword evidence="1" id="KW-0472">Membrane</keyword>
<sequence length="156" mass="17448">MPKKIIIAIVVLLVIVMGLFAYIYISQEFLGKPVGENSIESHWALVIFVVTAILTYYVSRLKILTRVDDKNLTMSLGVIGKRQFALDSIQSVKDYEGNPAADFLGYGYRIAIKQTGYIGRGEQAITLKIQNHKRELVITTDNPEELKKALENSSQG</sequence>
<keyword evidence="1" id="KW-0812">Transmembrane</keyword>
<feature type="transmembrane region" description="Helical" evidence="1">
    <location>
        <begin position="41"/>
        <end position="58"/>
    </location>
</feature>
<keyword evidence="1" id="KW-1133">Transmembrane helix</keyword>
<evidence type="ECO:0000256" key="1">
    <source>
        <dbReference type="SAM" id="Phobius"/>
    </source>
</evidence>
<reference evidence="3" key="1">
    <citation type="submission" date="2015-08" db="EMBL/GenBank/DDBJ databases">
        <authorList>
            <person name="Kim K.M."/>
        </authorList>
    </citation>
    <scope>NUCLEOTIDE SEQUENCE [LARGE SCALE GENOMIC DNA]</scope>
    <source>
        <strain evidence="3">KCTC 23892</strain>
    </source>
</reference>
<evidence type="ECO:0000313" key="2">
    <source>
        <dbReference type="EMBL" id="AOE50324.1"/>
    </source>
</evidence>
<dbReference type="EMBL" id="CP012418">
    <property type="protein sequence ID" value="AOE50324.1"/>
    <property type="molecule type" value="Genomic_DNA"/>
</dbReference>
<accession>A0A1B3BBZ2</accession>
<feature type="transmembrane region" description="Helical" evidence="1">
    <location>
        <begin position="5"/>
        <end position="25"/>
    </location>
</feature>
<name>A0A1B3BBZ2_9GAMM</name>
<evidence type="ECO:0008006" key="4">
    <source>
        <dbReference type="Google" id="ProtNLM"/>
    </source>
</evidence>
<evidence type="ECO:0000313" key="3">
    <source>
        <dbReference type="Proteomes" id="UP000094147"/>
    </source>
</evidence>